<feature type="compositionally biased region" description="Basic and acidic residues" evidence="1">
    <location>
        <begin position="34"/>
        <end position="47"/>
    </location>
</feature>
<dbReference type="OrthoDB" id="2368625at2759"/>
<accession>A0A9N9FMR8</accession>
<gene>
    <name evidence="2" type="ORF">RFULGI_LOCUS4488</name>
</gene>
<evidence type="ECO:0000313" key="2">
    <source>
        <dbReference type="EMBL" id="CAG8547245.1"/>
    </source>
</evidence>
<evidence type="ECO:0000256" key="1">
    <source>
        <dbReference type="SAM" id="MobiDB-lite"/>
    </source>
</evidence>
<name>A0A9N9FMR8_9GLOM</name>
<reference evidence="2" key="1">
    <citation type="submission" date="2021-06" db="EMBL/GenBank/DDBJ databases">
        <authorList>
            <person name="Kallberg Y."/>
            <person name="Tangrot J."/>
            <person name="Rosling A."/>
        </authorList>
    </citation>
    <scope>NUCLEOTIDE SEQUENCE</scope>
    <source>
        <strain evidence="2">IN212</strain>
    </source>
</reference>
<keyword evidence="3" id="KW-1185">Reference proteome</keyword>
<organism evidence="2 3">
    <name type="scientific">Racocetra fulgida</name>
    <dbReference type="NCBI Taxonomy" id="60492"/>
    <lineage>
        <taxon>Eukaryota</taxon>
        <taxon>Fungi</taxon>
        <taxon>Fungi incertae sedis</taxon>
        <taxon>Mucoromycota</taxon>
        <taxon>Glomeromycotina</taxon>
        <taxon>Glomeromycetes</taxon>
        <taxon>Diversisporales</taxon>
        <taxon>Gigasporaceae</taxon>
        <taxon>Racocetra</taxon>
    </lineage>
</organism>
<sequence>METDHVTEISETARPGKILPEVNAPSIPQITPTKVDDNDLTDLKEESTTSPSNPTYDHAYFRNKALKQYPNLYREGSDGNDDYYGFTDKLLCPLCKLDHDNENGIEGRYETGSYNLKCEQRGIEIEPITFEAKPDSELIIKSVLEHFTYLKFRNSFRGIDNYSFASPQPWSSPCPICNGKHGNYGLHGEWYRENENQLPYDPELAKLYSQDKLEYCLTCNTSSNKFKFAIVA</sequence>
<comment type="caution">
    <text evidence="2">The sequence shown here is derived from an EMBL/GenBank/DDBJ whole genome shotgun (WGS) entry which is preliminary data.</text>
</comment>
<dbReference type="EMBL" id="CAJVPZ010004509">
    <property type="protein sequence ID" value="CAG8547245.1"/>
    <property type="molecule type" value="Genomic_DNA"/>
</dbReference>
<dbReference type="AlphaFoldDB" id="A0A9N9FMR8"/>
<dbReference type="Proteomes" id="UP000789396">
    <property type="component" value="Unassembled WGS sequence"/>
</dbReference>
<proteinExistence type="predicted"/>
<feature type="region of interest" description="Disordered" evidence="1">
    <location>
        <begin position="1"/>
        <end position="56"/>
    </location>
</feature>
<protein>
    <submittedName>
        <fullName evidence="2">7887_t:CDS:1</fullName>
    </submittedName>
</protein>
<evidence type="ECO:0000313" key="3">
    <source>
        <dbReference type="Proteomes" id="UP000789396"/>
    </source>
</evidence>